<comment type="caution">
    <text evidence="7">The sequence shown here is derived from an EMBL/GenBank/DDBJ whole genome shotgun (WGS) entry which is preliminary data.</text>
</comment>
<dbReference type="GO" id="GO:0022857">
    <property type="term" value="F:transmembrane transporter activity"/>
    <property type="evidence" value="ECO:0007669"/>
    <property type="project" value="InterPro"/>
</dbReference>
<feature type="transmembrane region" description="Helical" evidence="5">
    <location>
        <begin position="44"/>
        <end position="62"/>
    </location>
</feature>
<dbReference type="InterPro" id="IPR036259">
    <property type="entry name" value="MFS_trans_sf"/>
</dbReference>
<feature type="transmembrane region" description="Helical" evidence="5">
    <location>
        <begin position="250"/>
        <end position="272"/>
    </location>
</feature>
<keyword evidence="4 5" id="KW-0472">Membrane</keyword>
<reference evidence="7 8" key="1">
    <citation type="journal article" date="2018" name="Nat. Ecol. Evol.">
        <title>Shark genomes provide insights into elasmobranch evolution and the origin of vertebrates.</title>
        <authorList>
            <person name="Hara Y"/>
            <person name="Yamaguchi K"/>
            <person name="Onimaru K"/>
            <person name="Kadota M"/>
            <person name="Koyanagi M"/>
            <person name="Keeley SD"/>
            <person name="Tatsumi K"/>
            <person name="Tanaka K"/>
            <person name="Motone F"/>
            <person name="Kageyama Y"/>
            <person name="Nozu R"/>
            <person name="Adachi N"/>
            <person name="Nishimura O"/>
            <person name="Nakagawa R"/>
            <person name="Tanegashima C"/>
            <person name="Kiyatake I"/>
            <person name="Matsumoto R"/>
            <person name="Murakumo K"/>
            <person name="Nishida K"/>
            <person name="Terakita A"/>
            <person name="Kuratani S"/>
            <person name="Sato K"/>
            <person name="Hyodo S Kuraku.S."/>
        </authorList>
    </citation>
    <scope>NUCLEOTIDE SEQUENCE [LARGE SCALE GENOMIC DNA]</scope>
</reference>
<evidence type="ECO:0000256" key="4">
    <source>
        <dbReference type="ARBA" id="ARBA00023136"/>
    </source>
</evidence>
<dbReference type="EMBL" id="BEZZ01000145">
    <property type="protein sequence ID" value="GCC26953.1"/>
    <property type="molecule type" value="Genomic_DNA"/>
</dbReference>
<proteinExistence type="predicted"/>
<dbReference type="PANTHER" id="PTHR24064">
    <property type="entry name" value="SOLUTE CARRIER FAMILY 22 MEMBER"/>
    <property type="match status" value="1"/>
</dbReference>
<dbReference type="GO" id="GO:0016020">
    <property type="term" value="C:membrane"/>
    <property type="evidence" value="ECO:0007669"/>
    <property type="project" value="UniProtKB-SubCell"/>
</dbReference>
<dbReference type="InterPro" id="IPR005828">
    <property type="entry name" value="MFS_sugar_transport-like"/>
</dbReference>
<dbReference type="InterPro" id="IPR020846">
    <property type="entry name" value="MFS_dom"/>
</dbReference>
<protein>
    <recommendedName>
        <fullName evidence="6">Major facilitator superfamily (MFS) profile domain-containing protein</fullName>
    </recommendedName>
</protein>
<dbReference type="Pfam" id="PF00083">
    <property type="entry name" value="Sugar_tr"/>
    <property type="match status" value="1"/>
</dbReference>
<gene>
    <name evidence="7" type="ORF">chiPu_0005373</name>
</gene>
<feature type="transmembrane region" description="Helical" evidence="5">
    <location>
        <begin position="367"/>
        <end position="387"/>
    </location>
</feature>
<feature type="transmembrane region" description="Helical" evidence="5">
    <location>
        <begin position="102"/>
        <end position="126"/>
    </location>
</feature>
<keyword evidence="2 5" id="KW-0812">Transmembrane</keyword>
<dbReference type="AlphaFoldDB" id="A0A401S978"/>
<keyword evidence="3 5" id="KW-1133">Transmembrane helix</keyword>
<sequence length="450" mass="50431">MRQGWDLVCDNNWKGPFTMSVTFLGMTSGAFISGHVSDRYGRKIVLFGAMIIQTVLSFIQVVSWSWEVFCILCFFIGFGDISNYVAAFVLGTELLGKAERTAYSTLGVCMFYAVGYIILPVFAYYIRDWRMLLLALTIPEILYIPFWWLIPESPRWLIAQGRVTEAEKIVQGFAKKNGITHVGVIFQQIDTREYTLLNPSARENHPHNFLDLVRTSNIRNITILSFLVWMTTSIGYFVLTLGTPNMHGDPYLNCFISAISEIVAYTAAWWMVNHAPRRLATASMLVLGGVILLFIQFIPPSLHILTTVLVMIGKAGITISFAIVYVFSAELYPTVVRNMGIGICSMGSRVGSIISPYFVYLGTYDRLLPFLLMGSFILLAGSFCLLLPETRDQPLPENVQQVQPVTCSCCPVGFHNSAANSTKTPTPQEVQVQNNSIYFLPDSQLDQTME</sequence>
<dbReference type="Proteomes" id="UP000287033">
    <property type="component" value="Unassembled WGS sequence"/>
</dbReference>
<accession>A0A401S978</accession>
<evidence type="ECO:0000313" key="8">
    <source>
        <dbReference type="Proteomes" id="UP000287033"/>
    </source>
</evidence>
<feature type="domain" description="Major facilitator superfamily (MFS) profile" evidence="6">
    <location>
        <begin position="1"/>
        <end position="392"/>
    </location>
</feature>
<dbReference type="Gene3D" id="1.20.1250.20">
    <property type="entry name" value="MFS general substrate transporter like domains"/>
    <property type="match status" value="1"/>
</dbReference>
<evidence type="ECO:0000259" key="6">
    <source>
        <dbReference type="PROSITE" id="PS50850"/>
    </source>
</evidence>
<dbReference type="OMA" id="DAYFNCF"/>
<dbReference type="SUPFAM" id="SSF103473">
    <property type="entry name" value="MFS general substrate transporter"/>
    <property type="match status" value="1"/>
</dbReference>
<keyword evidence="8" id="KW-1185">Reference proteome</keyword>
<feature type="transmembrane region" description="Helical" evidence="5">
    <location>
        <begin position="15"/>
        <end position="32"/>
    </location>
</feature>
<evidence type="ECO:0000256" key="3">
    <source>
        <dbReference type="ARBA" id="ARBA00022989"/>
    </source>
</evidence>
<dbReference type="STRING" id="137246.A0A401S978"/>
<comment type="subcellular location">
    <subcellularLocation>
        <location evidence="1">Membrane</location>
        <topology evidence="1">Multi-pass membrane protein</topology>
    </subcellularLocation>
</comment>
<feature type="transmembrane region" description="Helical" evidence="5">
    <location>
        <begin position="339"/>
        <end position="361"/>
    </location>
</feature>
<name>A0A401S978_CHIPU</name>
<feature type="transmembrane region" description="Helical" evidence="5">
    <location>
        <begin position="221"/>
        <end position="238"/>
    </location>
</feature>
<evidence type="ECO:0000256" key="2">
    <source>
        <dbReference type="ARBA" id="ARBA00022692"/>
    </source>
</evidence>
<feature type="transmembrane region" description="Helical" evidence="5">
    <location>
        <begin position="68"/>
        <end position="90"/>
    </location>
</feature>
<organism evidence="7 8">
    <name type="scientific">Chiloscyllium punctatum</name>
    <name type="common">Brownbanded bambooshark</name>
    <name type="synonym">Hemiscyllium punctatum</name>
    <dbReference type="NCBI Taxonomy" id="137246"/>
    <lineage>
        <taxon>Eukaryota</taxon>
        <taxon>Metazoa</taxon>
        <taxon>Chordata</taxon>
        <taxon>Craniata</taxon>
        <taxon>Vertebrata</taxon>
        <taxon>Chondrichthyes</taxon>
        <taxon>Elasmobranchii</taxon>
        <taxon>Galeomorphii</taxon>
        <taxon>Galeoidea</taxon>
        <taxon>Orectolobiformes</taxon>
        <taxon>Hemiscylliidae</taxon>
        <taxon>Chiloscyllium</taxon>
    </lineage>
</organism>
<evidence type="ECO:0000256" key="5">
    <source>
        <dbReference type="SAM" id="Phobius"/>
    </source>
</evidence>
<dbReference type="PROSITE" id="PS50850">
    <property type="entry name" value="MFS"/>
    <property type="match status" value="1"/>
</dbReference>
<feature type="transmembrane region" description="Helical" evidence="5">
    <location>
        <begin position="279"/>
        <end position="298"/>
    </location>
</feature>
<feature type="transmembrane region" description="Helical" evidence="5">
    <location>
        <begin position="132"/>
        <end position="150"/>
    </location>
</feature>
<dbReference type="OrthoDB" id="3936150at2759"/>
<evidence type="ECO:0000313" key="7">
    <source>
        <dbReference type="EMBL" id="GCC26953.1"/>
    </source>
</evidence>
<feature type="transmembrane region" description="Helical" evidence="5">
    <location>
        <begin position="304"/>
        <end position="327"/>
    </location>
</feature>
<evidence type="ECO:0000256" key="1">
    <source>
        <dbReference type="ARBA" id="ARBA00004141"/>
    </source>
</evidence>